<dbReference type="EMBL" id="CP095474">
    <property type="protein sequence ID" value="URN17556.1"/>
    <property type="molecule type" value="Genomic_DNA"/>
</dbReference>
<dbReference type="Proteomes" id="UP001056383">
    <property type="component" value="Chromosome"/>
</dbReference>
<gene>
    <name evidence="1" type="ORF">MW084_18260</name>
</gene>
<reference evidence="1" key="1">
    <citation type="submission" date="2022-04" db="EMBL/GenBank/DDBJ databases">
        <title>Systematic whole-genome sequencing reveals an unexpected diversity among actinomycetoma pathogens and provides insights into their antibacterial susceptibilities.</title>
        <authorList>
            <person name="Watson A.K."/>
            <person name="Kepplinger B."/>
            <person name="Bakhiet S.M."/>
            <person name="Mhmoud N.A."/>
            <person name="Chapman J."/>
            <person name="Allenby N."/>
            <person name="Mickiewicz K."/>
            <person name="Goodfellow M."/>
            <person name="Fahal A.H."/>
            <person name="Errington J."/>
        </authorList>
    </citation>
    <scope>NUCLEOTIDE SEQUENCE</scope>
    <source>
        <strain evidence="1">SD 504</strain>
    </source>
</reference>
<accession>A0ABY4TF37</accession>
<dbReference type="RefSeq" id="WP_010473666.1">
    <property type="nucleotide sequence ID" value="NZ_CP095474.1"/>
</dbReference>
<organism evidence="1 2">
    <name type="scientific">Streptomyces sudanensis</name>
    <dbReference type="NCBI Taxonomy" id="436397"/>
    <lineage>
        <taxon>Bacteria</taxon>
        <taxon>Bacillati</taxon>
        <taxon>Actinomycetota</taxon>
        <taxon>Actinomycetes</taxon>
        <taxon>Kitasatosporales</taxon>
        <taxon>Streptomycetaceae</taxon>
        <taxon>Streptomyces</taxon>
    </lineage>
</organism>
<proteinExistence type="predicted"/>
<name>A0ABY4TF37_9ACTN</name>
<evidence type="ECO:0000313" key="1">
    <source>
        <dbReference type="EMBL" id="URN17556.1"/>
    </source>
</evidence>
<keyword evidence="2" id="KW-1185">Reference proteome</keyword>
<protein>
    <submittedName>
        <fullName evidence="1">Uncharacterized protein</fullName>
    </submittedName>
</protein>
<sequence>MEVVPEIVTTVAALGGAAVVQAATTDAWTSVKAWLVPRLGGGDPDREQAEALRLDTSAAVLRATAGVPEVARERRDQEEAQWRARFLEFLGGLPEDRVAEVERELRALLDDVRTGRPGAPGGGDINAVGNTFSGNRDVHIGHRTTYHGHGSPESQP</sequence>
<evidence type="ECO:0000313" key="2">
    <source>
        <dbReference type="Proteomes" id="UP001056383"/>
    </source>
</evidence>